<dbReference type="STRING" id="1641165.XM38_20220"/>
<evidence type="ECO:0000313" key="5">
    <source>
        <dbReference type="EMBL" id="ASC71822.1"/>
    </source>
</evidence>
<dbReference type="EMBL" id="CP021983">
    <property type="protein sequence ID" value="ASC71822.1"/>
    <property type="molecule type" value="Genomic_DNA"/>
</dbReference>
<protein>
    <recommendedName>
        <fullName evidence="7">DUF697 domain-containing protein</fullName>
    </recommendedName>
</protein>
<evidence type="ECO:0000256" key="1">
    <source>
        <dbReference type="ARBA" id="ARBA00004141"/>
    </source>
</evidence>
<organism evidence="5 6">
    <name type="scientific">Halomicronema hongdechloris C2206</name>
    <dbReference type="NCBI Taxonomy" id="1641165"/>
    <lineage>
        <taxon>Bacteria</taxon>
        <taxon>Bacillati</taxon>
        <taxon>Cyanobacteriota</taxon>
        <taxon>Cyanophyceae</taxon>
        <taxon>Nodosilineales</taxon>
        <taxon>Nodosilineaceae</taxon>
        <taxon>Halomicronema</taxon>
    </lineage>
</organism>
<dbReference type="KEGG" id="hhg:XM38_027760"/>
<evidence type="ECO:0000256" key="3">
    <source>
        <dbReference type="ARBA" id="ARBA00022989"/>
    </source>
</evidence>
<evidence type="ECO:0000256" key="2">
    <source>
        <dbReference type="ARBA" id="ARBA00022692"/>
    </source>
</evidence>
<keyword evidence="6" id="KW-1185">Reference proteome</keyword>
<dbReference type="InterPro" id="IPR021147">
    <property type="entry name" value="DUF697"/>
</dbReference>
<evidence type="ECO:0000256" key="4">
    <source>
        <dbReference type="ARBA" id="ARBA00023136"/>
    </source>
</evidence>
<sequence length="172" mass="18724">MSDIPVQLLQHLGKHGVRMRQFLSDDFSNIDDSQRREMATEARQITAWAAAAIAPMPIPFADIWTITPVQMLMVRAIGNIYGYKIDSKTVKEMLAVIGGGMLGQQICLALFKIGLPGAGGFGGAAFVFFWTHGIGKAAELYFQSGMTATAEELAAARKEGMEQAKNETPRTE</sequence>
<reference evidence="5 6" key="1">
    <citation type="journal article" date="2016" name="Biochim. Biophys. Acta">
        <title>Characterization of red-shifted phycobilisomes isolated from the chlorophyll f-containing cyanobacterium Halomicronema hongdechloris.</title>
        <authorList>
            <person name="Li Y."/>
            <person name="Lin Y."/>
            <person name="Garvey C.J."/>
            <person name="Birch D."/>
            <person name="Corkery R.W."/>
            <person name="Loughlin P.C."/>
            <person name="Scheer H."/>
            <person name="Willows R.D."/>
            <person name="Chen M."/>
        </authorList>
    </citation>
    <scope>NUCLEOTIDE SEQUENCE [LARGE SCALE GENOMIC DNA]</scope>
    <source>
        <strain evidence="5 6">C2206</strain>
    </source>
</reference>
<dbReference type="GO" id="GO:0016020">
    <property type="term" value="C:membrane"/>
    <property type="evidence" value="ECO:0007669"/>
    <property type="project" value="UniProtKB-SubCell"/>
</dbReference>
<name>A0A1Z3HNF7_9CYAN</name>
<keyword evidence="2" id="KW-0812">Transmembrane</keyword>
<dbReference type="AlphaFoldDB" id="A0A1Z3HNF7"/>
<dbReference type="RefSeq" id="WP_187329399.1">
    <property type="nucleotide sequence ID" value="NZ_CP021983.2"/>
</dbReference>
<evidence type="ECO:0008006" key="7">
    <source>
        <dbReference type="Google" id="ProtNLM"/>
    </source>
</evidence>
<comment type="subcellular location">
    <subcellularLocation>
        <location evidence="1">Membrane</location>
        <topology evidence="1">Multi-pass membrane protein</topology>
    </subcellularLocation>
</comment>
<keyword evidence="4" id="KW-0472">Membrane</keyword>
<dbReference type="Proteomes" id="UP000191901">
    <property type="component" value="Chromosome"/>
</dbReference>
<dbReference type="Pfam" id="PF05128">
    <property type="entry name" value="DUF697"/>
    <property type="match status" value="1"/>
</dbReference>
<accession>A0A1Z3HNF7</accession>
<gene>
    <name evidence="5" type="ORF">XM38_027760</name>
</gene>
<proteinExistence type="predicted"/>
<evidence type="ECO:0000313" key="6">
    <source>
        <dbReference type="Proteomes" id="UP000191901"/>
    </source>
</evidence>
<keyword evidence="3" id="KW-1133">Transmembrane helix</keyword>